<comment type="caution">
    <text evidence="1">The sequence shown here is derived from an EMBL/GenBank/DDBJ whole genome shotgun (WGS) entry which is preliminary data.</text>
</comment>
<gene>
    <name evidence="1" type="ORF">QVH07_16505</name>
</gene>
<evidence type="ECO:0008006" key="3">
    <source>
        <dbReference type="Google" id="ProtNLM"/>
    </source>
</evidence>
<accession>A0ABT7YGV0</accession>
<protein>
    <recommendedName>
        <fullName evidence="3">IPExxxVDY family protein</fullName>
    </recommendedName>
</protein>
<organism evidence="1 2">
    <name type="scientific">Algoriphagus sediminis</name>
    <dbReference type="NCBI Taxonomy" id="3057113"/>
    <lineage>
        <taxon>Bacteria</taxon>
        <taxon>Pseudomonadati</taxon>
        <taxon>Bacteroidota</taxon>
        <taxon>Cytophagia</taxon>
        <taxon>Cytophagales</taxon>
        <taxon>Cyclobacteriaceae</taxon>
        <taxon>Algoriphagus</taxon>
    </lineage>
</organism>
<name>A0ABT7YGV0_9BACT</name>
<evidence type="ECO:0000313" key="2">
    <source>
        <dbReference type="Proteomes" id="UP001171916"/>
    </source>
</evidence>
<keyword evidence="2" id="KW-1185">Reference proteome</keyword>
<reference evidence="1" key="1">
    <citation type="submission" date="2023-06" db="EMBL/GenBank/DDBJ databases">
        <title>Robiginitalea aurantiacus sp. nov. and Algoriphagus sediminis sp. nov., isolated from coastal sediment.</title>
        <authorList>
            <person name="Zhou Z.Y."/>
            <person name="An J."/>
            <person name="Jia Y.W."/>
            <person name="Du Z.J."/>
        </authorList>
    </citation>
    <scope>NUCLEOTIDE SEQUENCE</scope>
    <source>
        <strain evidence="1">C2-7</strain>
    </source>
</reference>
<dbReference type="Proteomes" id="UP001171916">
    <property type="component" value="Unassembled WGS sequence"/>
</dbReference>
<sequence>MTLKDSNKKKITLLNPSKWSKEMGTDWIYLLFDLFQIRTIATQFSEVTLDLVEYASKPTIYHTAPNFLAEKGPVENDLIKFALIRAPEWESLLFKISQPVLAKLDSDKDIDFSLDIFFPLYSTNLKEIFLGPEGEIKILKN</sequence>
<evidence type="ECO:0000313" key="1">
    <source>
        <dbReference type="EMBL" id="MDN3205764.1"/>
    </source>
</evidence>
<dbReference type="EMBL" id="JAUEPH010000008">
    <property type="protein sequence ID" value="MDN3205764.1"/>
    <property type="molecule type" value="Genomic_DNA"/>
</dbReference>
<proteinExistence type="predicted"/>